<dbReference type="GO" id="GO:0003677">
    <property type="term" value="F:DNA binding"/>
    <property type="evidence" value="ECO:0007669"/>
    <property type="project" value="UniProtKB-UniRule"/>
</dbReference>
<dbReference type="EC" id="3.6.1.-" evidence="11"/>
<evidence type="ECO:0000256" key="10">
    <source>
        <dbReference type="ARBA" id="ARBA00061478"/>
    </source>
</evidence>
<name>A0A432XA12_9GAMM</name>
<dbReference type="EMBL" id="PIPQ01000001">
    <property type="protein sequence ID" value="RUO44150.1"/>
    <property type="molecule type" value="Genomic_DNA"/>
</dbReference>
<dbReference type="FunFam" id="3.40.50.300:FF:000309">
    <property type="entry name" value="ABC transporter ATP-binding protein"/>
    <property type="match status" value="1"/>
</dbReference>
<dbReference type="PROSITE" id="PS00211">
    <property type="entry name" value="ABC_TRANSPORTER_1"/>
    <property type="match status" value="2"/>
</dbReference>
<dbReference type="InterPro" id="IPR051309">
    <property type="entry name" value="ABCF_ATPase"/>
</dbReference>
<dbReference type="GO" id="GO:0005524">
    <property type="term" value="F:ATP binding"/>
    <property type="evidence" value="ECO:0007669"/>
    <property type="project" value="UniProtKB-UniRule"/>
</dbReference>
<keyword evidence="11" id="KW-0175">Coiled coil</keyword>
<feature type="region of interest" description="Disordered" evidence="12">
    <location>
        <begin position="535"/>
        <end position="567"/>
    </location>
</feature>
<dbReference type="InterPro" id="IPR003439">
    <property type="entry name" value="ABC_transporter-like_ATP-bd"/>
</dbReference>
<protein>
    <recommendedName>
        <fullName evidence="11">ATP-binding protein Uup</fullName>
        <ecNumber evidence="11">3.6.1.-</ecNumber>
    </recommendedName>
</protein>
<dbReference type="InterPro" id="IPR032524">
    <property type="entry name" value="ABC_tran_C"/>
</dbReference>
<dbReference type="FunFam" id="3.40.50.300:FF:000011">
    <property type="entry name" value="Putative ABC transporter ATP-binding component"/>
    <property type="match status" value="1"/>
</dbReference>
<proteinExistence type="inferred from homology"/>
<dbReference type="GO" id="GO:0005737">
    <property type="term" value="C:cytoplasm"/>
    <property type="evidence" value="ECO:0007669"/>
    <property type="project" value="UniProtKB-SubCell"/>
</dbReference>
<dbReference type="GO" id="GO:0043022">
    <property type="term" value="F:ribosome binding"/>
    <property type="evidence" value="ECO:0007669"/>
    <property type="project" value="UniProtKB-UniRule"/>
</dbReference>
<dbReference type="PROSITE" id="PS50893">
    <property type="entry name" value="ABC_TRANSPORTER_2"/>
    <property type="match status" value="2"/>
</dbReference>
<feature type="binding site" evidence="11">
    <location>
        <begin position="353"/>
        <end position="360"/>
    </location>
    <ligand>
        <name>ATP</name>
        <dbReference type="ChEBI" id="CHEBI:30616"/>
        <label>2</label>
    </ligand>
</feature>
<dbReference type="InterPro" id="IPR017871">
    <property type="entry name" value="ABC_transporter-like_CS"/>
</dbReference>
<dbReference type="Proteomes" id="UP000286976">
    <property type="component" value="Unassembled WGS sequence"/>
</dbReference>
<dbReference type="InterPro" id="IPR037118">
    <property type="entry name" value="Val-tRNA_synth_C_sf"/>
</dbReference>
<gene>
    <name evidence="11" type="primary">uup</name>
    <name evidence="14" type="ORF">CWE15_03005</name>
</gene>
<feature type="coiled-coil region" evidence="11">
    <location>
        <begin position="571"/>
        <end position="598"/>
    </location>
</feature>
<comment type="catalytic activity">
    <reaction evidence="9 11">
        <text>ATP + H2O = ADP + phosphate + H(+)</text>
        <dbReference type="Rhea" id="RHEA:13065"/>
        <dbReference type="ChEBI" id="CHEBI:15377"/>
        <dbReference type="ChEBI" id="CHEBI:15378"/>
        <dbReference type="ChEBI" id="CHEBI:30616"/>
        <dbReference type="ChEBI" id="CHEBI:43474"/>
        <dbReference type="ChEBI" id="CHEBI:456216"/>
    </reaction>
</comment>
<keyword evidence="3 11" id="KW-0547">Nucleotide-binding</keyword>
<sequence>MSLLRLQNARLAFGTAPVLDNTQLIVERDERLCIVGRNGAGKSSLLKVLNGQVALDDGELKKDAGLKVAMLPQDPPARTEMAVFDFVAGAFADLKEHLSQYARLIQRMTDEPTNEALFTELSKVQEVLEAQNGWEVQQQIEQTLTRLGLDGQARLDSLSGGWLRRVALAKAWVIQPDVLLLDEPTNHLDVETVQWLEQTLRDFHGSIVFISHDRAFIRALATRIVDLDRGELHSFPGNYDAYLVEKQRLLEVEEAHNAAFDKKLAEEEVWIRQGIKARRTRNEGRVRALKALREERKQRREKQSTANFEAQAAERSGKIVWRANNISFQYNDKVLVKDFTFTLQRGDKIAIVGPNGIGKSTLIKLILGDLQPTAGTMEQGTKLNVAYYDQHRAELDPEKSIADNVGEGKMDVTFGGRTRHIYSYLQDFLFTPQQARMPVKALSGGERNRVLLAQILLKECNLLILDEPTNDLDVETLELLETIVSEFKGTVLLVSHDREFIENTANEVLLFEGNGQITEIVGGFHEVAMYQQAKREKEQKRAVNTPKQGTSAKEKHSQAQQTSARSGNKLSYKLKRELEQLPAKIEQLEQELEGLQEKVSEPDFFTQPIGDTQPVLERIQAIEEELETALERWDYLENFEDN</sequence>
<feature type="domain" description="ABC transporter" evidence="13">
    <location>
        <begin position="321"/>
        <end position="539"/>
    </location>
</feature>
<dbReference type="PANTHER" id="PTHR42855">
    <property type="entry name" value="ABC TRANSPORTER ATP-BINDING SUBUNIT"/>
    <property type="match status" value="1"/>
</dbReference>
<evidence type="ECO:0000256" key="9">
    <source>
        <dbReference type="ARBA" id="ARBA00049360"/>
    </source>
</evidence>
<comment type="function">
    <text evidence="11">Probably plays a role in ribosome assembly or function. May be involved in resolution of branched DNA intermediates that result from template switching in postreplication gaps. Binds DNA and has ATPase activity.</text>
</comment>
<keyword evidence="7 11" id="KW-0238">DNA-binding</keyword>
<dbReference type="Gene3D" id="3.40.50.300">
    <property type="entry name" value="P-loop containing nucleotide triphosphate hydrolases"/>
    <property type="match status" value="2"/>
</dbReference>
<keyword evidence="2 11" id="KW-0677">Repeat</keyword>
<feature type="compositionally biased region" description="Polar residues" evidence="12">
    <location>
        <begin position="558"/>
        <end position="567"/>
    </location>
</feature>
<feature type="binding site" evidence="11">
    <location>
        <begin position="36"/>
        <end position="43"/>
    </location>
    <ligand>
        <name>ATP</name>
        <dbReference type="ChEBI" id="CHEBI:30616"/>
        <label>1</label>
    </ligand>
</feature>
<dbReference type="Pfam" id="PF12848">
    <property type="entry name" value="ABC_tran_Xtn"/>
    <property type="match status" value="1"/>
</dbReference>
<comment type="subcellular location">
    <subcellularLocation>
        <location evidence="11">Cytoplasm</location>
    </subcellularLocation>
    <text evidence="11">Associates with ribosomes.</text>
</comment>
<evidence type="ECO:0000256" key="4">
    <source>
        <dbReference type="ARBA" id="ARBA00022763"/>
    </source>
</evidence>
<comment type="caution">
    <text evidence="14">The sequence shown here is derived from an EMBL/GenBank/DDBJ whole genome shotgun (WGS) entry which is preliminary data.</text>
</comment>
<keyword evidence="5 11" id="KW-0378">Hydrolase</keyword>
<evidence type="ECO:0000256" key="6">
    <source>
        <dbReference type="ARBA" id="ARBA00022840"/>
    </source>
</evidence>
<dbReference type="InterPro" id="IPR027417">
    <property type="entry name" value="P-loop_NTPase"/>
</dbReference>
<keyword evidence="8 11" id="KW-0234">DNA repair</keyword>
<keyword evidence="15" id="KW-1185">Reference proteome</keyword>
<dbReference type="SUPFAM" id="SSF52540">
    <property type="entry name" value="P-loop containing nucleoside triphosphate hydrolases"/>
    <property type="match status" value="2"/>
</dbReference>
<dbReference type="PANTHER" id="PTHR42855:SF1">
    <property type="entry name" value="ABC TRANSPORTER DOMAIN-CONTAINING PROTEIN"/>
    <property type="match status" value="1"/>
</dbReference>
<dbReference type="InterPro" id="IPR032781">
    <property type="entry name" value="ABC_tran_Xtn"/>
</dbReference>
<accession>A0A432XA12</accession>
<evidence type="ECO:0000256" key="8">
    <source>
        <dbReference type="ARBA" id="ARBA00023204"/>
    </source>
</evidence>
<evidence type="ECO:0000256" key="2">
    <source>
        <dbReference type="ARBA" id="ARBA00022737"/>
    </source>
</evidence>
<keyword evidence="1 11" id="KW-0963">Cytoplasm</keyword>
<dbReference type="OrthoDB" id="9808609at2"/>
<evidence type="ECO:0000313" key="15">
    <source>
        <dbReference type="Proteomes" id="UP000286976"/>
    </source>
</evidence>
<evidence type="ECO:0000313" key="14">
    <source>
        <dbReference type="EMBL" id="RUO44150.1"/>
    </source>
</evidence>
<evidence type="ECO:0000259" key="13">
    <source>
        <dbReference type="PROSITE" id="PS50893"/>
    </source>
</evidence>
<dbReference type="InterPro" id="IPR043686">
    <property type="entry name" value="Uup"/>
</dbReference>
<dbReference type="GO" id="GO:0006281">
    <property type="term" value="P:DNA repair"/>
    <property type="evidence" value="ECO:0007669"/>
    <property type="project" value="UniProtKB-KW"/>
</dbReference>
<feature type="domain" description="ABC transporter" evidence="13">
    <location>
        <begin position="4"/>
        <end position="254"/>
    </location>
</feature>
<evidence type="ECO:0000256" key="12">
    <source>
        <dbReference type="SAM" id="MobiDB-lite"/>
    </source>
</evidence>
<evidence type="ECO:0000256" key="1">
    <source>
        <dbReference type="ARBA" id="ARBA00022490"/>
    </source>
</evidence>
<dbReference type="GO" id="GO:0016887">
    <property type="term" value="F:ATP hydrolysis activity"/>
    <property type="evidence" value="ECO:0007669"/>
    <property type="project" value="UniProtKB-UniRule"/>
</dbReference>
<dbReference type="RefSeq" id="WP_126756546.1">
    <property type="nucleotide sequence ID" value="NZ_PIPQ01000001.1"/>
</dbReference>
<evidence type="ECO:0000256" key="5">
    <source>
        <dbReference type="ARBA" id="ARBA00022801"/>
    </source>
</evidence>
<keyword evidence="4 11" id="KW-0227">DNA damage</keyword>
<dbReference type="Gene3D" id="1.10.287.380">
    <property type="entry name" value="Valyl-tRNA synthetase, C-terminal domain"/>
    <property type="match status" value="1"/>
</dbReference>
<dbReference type="InterPro" id="IPR003593">
    <property type="entry name" value="AAA+_ATPase"/>
</dbReference>
<dbReference type="CDD" id="cd03221">
    <property type="entry name" value="ABCF_EF-3"/>
    <property type="match status" value="2"/>
</dbReference>
<evidence type="ECO:0000256" key="11">
    <source>
        <dbReference type="HAMAP-Rule" id="MF_00848"/>
    </source>
</evidence>
<dbReference type="Pfam" id="PF16326">
    <property type="entry name" value="ABC_tran_CTD"/>
    <property type="match status" value="1"/>
</dbReference>
<reference evidence="14 15" key="1">
    <citation type="journal article" date="2011" name="Front. Microbiol.">
        <title>Genomic signatures of strain selection and enhancement in Bacillus atrophaeus var. globigii, a historical biowarfare simulant.</title>
        <authorList>
            <person name="Gibbons H.S."/>
            <person name="Broomall S.M."/>
            <person name="McNew L.A."/>
            <person name="Daligault H."/>
            <person name="Chapman C."/>
            <person name="Bruce D."/>
            <person name="Karavis M."/>
            <person name="Krepps M."/>
            <person name="McGregor P.A."/>
            <person name="Hong C."/>
            <person name="Park K.H."/>
            <person name="Akmal A."/>
            <person name="Feldman A."/>
            <person name="Lin J.S."/>
            <person name="Chang W.E."/>
            <person name="Higgs B.W."/>
            <person name="Demirev P."/>
            <person name="Lindquist J."/>
            <person name="Liem A."/>
            <person name="Fochler E."/>
            <person name="Read T.D."/>
            <person name="Tapia R."/>
            <person name="Johnson S."/>
            <person name="Bishop-Lilly K.A."/>
            <person name="Detter C."/>
            <person name="Han C."/>
            <person name="Sozhamannan S."/>
            <person name="Rosenzweig C.N."/>
            <person name="Skowronski E.W."/>
        </authorList>
    </citation>
    <scope>NUCLEOTIDE SEQUENCE [LARGE SCALE GENOMIC DNA]</scope>
    <source>
        <strain evidence="14 15">AIT1</strain>
    </source>
</reference>
<keyword evidence="6 11" id="KW-0067">ATP-binding</keyword>
<dbReference type="SMART" id="SM00382">
    <property type="entry name" value="AAA"/>
    <property type="match status" value="2"/>
</dbReference>
<dbReference type="AlphaFoldDB" id="A0A432XA12"/>
<organism evidence="14 15">
    <name type="scientific">Aliidiomarina taiwanensis</name>
    <dbReference type="NCBI Taxonomy" id="946228"/>
    <lineage>
        <taxon>Bacteria</taxon>
        <taxon>Pseudomonadati</taxon>
        <taxon>Pseudomonadota</taxon>
        <taxon>Gammaproteobacteria</taxon>
        <taxon>Alteromonadales</taxon>
        <taxon>Idiomarinaceae</taxon>
        <taxon>Aliidiomarina</taxon>
    </lineage>
</organism>
<dbReference type="Pfam" id="PF00005">
    <property type="entry name" value="ABC_tran"/>
    <property type="match status" value="2"/>
</dbReference>
<evidence type="ECO:0000256" key="3">
    <source>
        <dbReference type="ARBA" id="ARBA00022741"/>
    </source>
</evidence>
<comment type="similarity">
    <text evidence="10 11">Belongs to the ABC transporter superfamily. ABCF family. Uup subfamily.</text>
</comment>
<evidence type="ECO:0000256" key="7">
    <source>
        <dbReference type="ARBA" id="ARBA00023125"/>
    </source>
</evidence>
<dbReference type="HAMAP" id="MF_00848">
    <property type="entry name" value="Uup"/>
    <property type="match status" value="1"/>
</dbReference>